<reference evidence="2" key="1">
    <citation type="journal article" date="2016" name="Genome Biol. Evol.">
        <title>Comparative 'omics' of the Fusarium fujikuroi species complex highlights differences in genetic potential and metabolite synthesis.</title>
        <authorList>
            <person name="Niehaus E.-M."/>
            <person name="Muensterkoetter M."/>
            <person name="Proctor R.H."/>
            <person name="Brown D.W."/>
            <person name="Sharon A."/>
            <person name="Idan Y."/>
            <person name="Oren-Young L."/>
            <person name="Sieber C.M."/>
            <person name="Novak O."/>
            <person name="Pencik A."/>
            <person name="Tarkowska D."/>
            <person name="Hromadova K."/>
            <person name="Freeman S."/>
            <person name="Maymon M."/>
            <person name="Elazar M."/>
            <person name="Youssef S.A."/>
            <person name="El-Shabrawy E.S.M."/>
            <person name="Shalaby A.B.A."/>
            <person name="Houterman P."/>
            <person name="Brock N.L."/>
            <person name="Burkhardt I."/>
            <person name="Tsavkelova E.A."/>
            <person name="Dickschat J.S."/>
            <person name="Galuszka P."/>
            <person name="Gueldener U."/>
            <person name="Tudzynski B."/>
        </authorList>
    </citation>
    <scope>NUCLEOTIDE SEQUENCE [LARGE SCALE GENOMIC DNA]</scope>
    <source>
        <strain evidence="2">MRC7560</strain>
    </source>
</reference>
<organism evidence="1 2">
    <name type="scientific">Fusarium mangiferae</name>
    <name type="common">Mango malformation disease fungus</name>
    <dbReference type="NCBI Taxonomy" id="192010"/>
    <lineage>
        <taxon>Eukaryota</taxon>
        <taxon>Fungi</taxon>
        <taxon>Dikarya</taxon>
        <taxon>Ascomycota</taxon>
        <taxon>Pezizomycotina</taxon>
        <taxon>Sordariomycetes</taxon>
        <taxon>Hypocreomycetidae</taxon>
        <taxon>Hypocreales</taxon>
        <taxon>Nectriaceae</taxon>
        <taxon>Fusarium</taxon>
        <taxon>Fusarium fujikuroi species complex</taxon>
    </lineage>
</organism>
<dbReference type="VEuPathDB" id="FungiDB:FMAN_01886"/>
<gene>
    <name evidence="1" type="ORF">FMAN_01886</name>
</gene>
<dbReference type="AlphaFoldDB" id="A0A1L7SKM4"/>
<evidence type="ECO:0000313" key="2">
    <source>
        <dbReference type="Proteomes" id="UP000184255"/>
    </source>
</evidence>
<name>A0A1L7SKM4_FUSMA</name>
<keyword evidence="2" id="KW-1185">Reference proteome</keyword>
<dbReference type="Proteomes" id="UP000184255">
    <property type="component" value="Unassembled WGS sequence"/>
</dbReference>
<proteinExistence type="predicted"/>
<protein>
    <submittedName>
        <fullName evidence="1">Uncharacterized protein</fullName>
    </submittedName>
</protein>
<dbReference type="GeneID" id="65081158"/>
<dbReference type="EMBL" id="FCQH01000001">
    <property type="protein sequence ID" value="CVK84963.1"/>
    <property type="molecule type" value="Genomic_DNA"/>
</dbReference>
<comment type="caution">
    <text evidence="1">The sequence shown here is derived from an EMBL/GenBank/DDBJ whole genome shotgun (WGS) entry which is preliminary data.</text>
</comment>
<dbReference type="RefSeq" id="XP_041677234.1">
    <property type="nucleotide sequence ID" value="XM_041824033.1"/>
</dbReference>
<sequence>MADRDSPRPVIWLPSVVLMMLPRNGSVDSSVSLHPWLYPLEVPEQGMGHLVGWREHYQSNSSSSRLLYVAVCCEIGGQQKLFVKDLNGPVGSDLRNVQVGTPLRQLMQLVRHFQHWAAPFIGLVNGLKRHSPV</sequence>
<evidence type="ECO:0000313" key="1">
    <source>
        <dbReference type="EMBL" id="CVK84963.1"/>
    </source>
</evidence>
<accession>A0A1L7SKM4</accession>